<dbReference type="EMBL" id="LJCO01000071">
    <property type="protein sequence ID" value="KPV42692.1"/>
    <property type="molecule type" value="Genomic_DNA"/>
</dbReference>
<keyword evidence="2" id="KW-0732">Signal</keyword>
<feature type="chain" id="PRO_5006156619" description="PA14 domain-containing protein" evidence="2">
    <location>
        <begin position="32"/>
        <end position="1718"/>
    </location>
</feature>
<evidence type="ECO:0000256" key="1">
    <source>
        <dbReference type="SAM" id="MobiDB-lite"/>
    </source>
</evidence>
<dbReference type="RefSeq" id="WP_054970239.1">
    <property type="nucleotide sequence ID" value="NZ_LJCO01000071.1"/>
</dbReference>
<dbReference type="Proteomes" id="UP000050482">
    <property type="component" value="Unassembled WGS sequence"/>
</dbReference>
<evidence type="ECO:0000313" key="5">
    <source>
        <dbReference type="Proteomes" id="UP000050482"/>
    </source>
</evidence>
<dbReference type="PROSITE" id="PS51820">
    <property type="entry name" value="PA14"/>
    <property type="match status" value="1"/>
</dbReference>
<name>A0A0P9EIP0_9BACL</name>
<dbReference type="OrthoDB" id="2368947at2"/>
<sequence length="1718" mass="180949">MRRRYKVTAIGLSSVAVFIGSLALANNNAYAYTVNNDLSAYGYVVQNVNTYTLMGGDTIKVSSTGYGPYPALAGQNLQVGLEQAYVSDGKGNWGIMLADMQGANANNGYLLVSDPSTENSGNAQAWVQRFGGNWSYVQNYLQTHNQQIQTQDEYNHTNYNYVPFATIVSQSGAIFVGNKQITGPIGTYTDPQTGQTYPEYSYTYPIETSNPPAATGLTETDPNTGSSTITQGDPIQFSASSDVYLFSQLSGGASGHHYDALEITNQATGQSYWAVGSGTSNISSMQSMTGGSGVFDDVLTYNSANLQPGTYTASFWVGDAVDRISSTDATTTFTVTTTKPGPGVTLTASPTSLTSGQASSLSAKGYSVPSGDYIKIIDESGAGTLSGSNTYADLKTGETSLTTTATSSTAQTVAYEAELINQATGQVDATSSPVSVTWATAPVESIKVTANPTLVQSGQASTVSYTTSNMQPGDTVHLVGVGTSQPFETTSTLQGNSYIQVQTPSDGNSVTVYYSATIQNSSGQVVASSPSVAVTWKSIPPSIILKATPNSPLRPGQTDSVTYIVSGQMGAGDTVSVTGIGNAANPWHTTGQTSYAESYGETENPTSGQTISETYTASIINPSGTVISSATVTVSWVDSWTGTITLSASPTHLPVQSPTTLSVSTSQSIPSGYTLYIVDETTGATVATSTSAPYSTQYNSFNPETDTFVAYLSDGYEQVGNSSNTVSVQWSQLSLSANPTELPAGQSTTLTVSGQNVPSGYYLTIYDQSTGQEVGYTQSTPYSVTVNQPSPETDTFVAYISSNTASSGSFMSSNTVSVTWYTVQLSATPLRLPVGQGTLLTASSVDIPSGYVLDILNQTNGAVLVTGKPGESTLTYIDTKNTPQTDTYVAQVVQPSNPGIPALTVPATVPTSGLFGQVAGSSNIEYYNPTNNTWVTEPTPSSGTGGPTGGGYQIDPSGIGAPLVYNPANQTLYSDIIWSTFNNQTYQIWNSHYMFGLNLAQGTWNQTSLGETQAEGFGYYEFPQSGVLDPANNTAYVVVQASGGTGSLYSIASNGTVQTSGTYPPYGRTNFYPTGPITVDTSNGTLYWVANNNNGTGGIIGWNPTTLNTINVDQNVANDSGWTYYPNSNSVAVDSVHQILVSVDTNYQTLSFINLSTFQRGAISLPNNDTSAHVFYDSSTGVMYLMNGTGIYTVNTTSESTSPISGSPGGMTSAILDSQLGGIVFSGSNGVWLYNGSSFRELGNLANAQVAYASGSASATNAVDYFPFWTFSNMPSYVPQSLFPSQAQSSGENTSAIWTTAASSPPNGTALFQGTFTLPQTETVDFSNFWVDDYGQVYIDGKPLMQVGDAAGYVGGNIPNTTGTSITLSKGEHQVIIEANNNNGFGNPSPNGAAAHLVVTANGQTLLTTANSWQWTTTGYVTQLPAGWFSGAVGTYNFTEYVLGELGTVVTQQASYSVQTTAQTVDLQSQSVSVTWYQYGLDLQASPTSLLVDANTTLSASAPLGAPGTSVIQIWNTTTNQMVGESSAGATTFTATTTRSTPGTDNFSAELIDPSSGSVYAQTSPVSVTWNQQPLTLSDALVTHTPHWLENLQAYNNVHPGTPRSLSEFWAGEELVFNVTPSLQTIASAQVTVSGLNYSNYAPVGAPSYFTVNLTLNSNGVLVGNTDPSWEPWFQYLNPGTYTATFWVKSQDAQTSTATATFTVNGNWTDFWKNTQVY</sequence>
<evidence type="ECO:0000313" key="4">
    <source>
        <dbReference type="EMBL" id="KPV42692.1"/>
    </source>
</evidence>
<feature type="signal peptide" evidence="2">
    <location>
        <begin position="1"/>
        <end position="31"/>
    </location>
</feature>
<protein>
    <recommendedName>
        <fullName evidence="3">PA14 domain-containing protein</fullName>
    </recommendedName>
</protein>
<keyword evidence="5" id="KW-1185">Reference proteome</keyword>
<gene>
    <name evidence="4" type="ORF">AN477_16305</name>
</gene>
<organism evidence="4 5">
    <name type="scientific">Alicyclobacillus ferrooxydans</name>
    <dbReference type="NCBI Taxonomy" id="471514"/>
    <lineage>
        <taxon>Bacteria</taxon>
        <taxon>Bacillati</taxon>
        <taxon>Bacillota</taxon>
        <taxon>Bacilli</taxon>
        <taxon>Bacillales</taxon>
        <taxon>Alicyclobacillaceae</taxon>
        <taxon>Alicyclobacillus</taxon>
    </lineage>
</organism>
<comment type="caution">
    <text evidence="4">The sequence shown here is derived from an EMBL/GenBank/DDBJ whole genome shotgun (WGS) entry which is preliminary data.</text>
</comment>
<feature type="region of interest" description="Disordered" evidence="1">
    <location>
        <begin position="211"/>
        <end position="232"/>
    </location>
</feature>
<accession>A0A0P9EIP0</accession>
<dbReference type="InterPro" id="IPR037524">
    <property type="entry name" value="PA14/GLEYA"/>
</dbReference>
<proteinExistence type="predicted"/>
<dbReference type="STRING" id="471514.AN477_16305"/>
<feature type="domain" description="PA14" evidence="3">
    <location>
        <begin position="1256"/>
        <end position="1413"/>
    </location>
</feature>
<dbReference type="Gene3D" id="2.60.120.260">
    <property type="entry name" value="Galactose-binding domain-like"/>
    <property type="match status" value="1"/>
</dbReference>
<reference evidence="4 5" key="1">
    <citation type="submission" date="2015-09" db="EMBL/GenBank/DDBJ databases">
        <title>Draft genome sequence of Alicyclobacillus ferrooxydans DSM 22381.</title>
        <authorList>
            <person name="Hemp J."/>
        </authorList>
    </citation>
    <scope>NUCLEOTIDE SEQUENCE [LARGE SCALE GENOMIC DNA]</scope>
    <source>
        <strain evidence="4 5">TC-34</strain>
    </source>
</reference>
<dbReference type="PATRIC" id="fig|471514.4.peg.3531"/>
<evidence type="ECO:0000259" key="3">
    <source>
        <dbReference type="PROSITE" id="PS51820"/>
    </source>
</evidence>
<evidence type="ECO:0000256" key="2">
    <source>
        <dbReference type="SAM" id="SignalP"/>
    </source>
</evidence>